<dbReference type="AlphaFoldDB" id="A0A0W0V838"/>
<feature type="domain" description="HTH araC/xylS-type" evidence="4">
    <location>
        <begin position="133"/>
        <end position="231"/>
    </location>
</feature>
<dbReference type="Proteomes" id="UP000055035">
    <property type="component" value="Unassembled WGS sequence"/>
</dbReference>
<dbReference type="Pfam" id="PF12833">
    <property type="entry name" value="HTH_18"/>
    <property type="match status" value="1"/>
</dbReference>
<protein>
    <submittedName>
        <fullName evidence="5">AraC family transcriptional regulator</fullName>
    </submittedName>
</protein>
<dbReference type="Gene3D" id="2.60.120.10">
    <property type="entry name" value="Jelly Rolls"/>
    <property type="match status" value="1"/>
</dbReference>
<dbReference type="STRING" id="456.Ljor_0545"/>
<keyword evidence="3" id="KW-0804">Transcription</keyword>
<dbReference type="GO" id="GO:0003700">
    <property type="term" value="F:DNA-binding transcription factor activity"/>
    <property type="evidence" value="ECO:0007669"/>
    <property type="project" value="InterPro"/>
</dbReference>
<evidence type="ECO:0000313" key="5">
    <source>
        <dbReference type="EMBL" id="KTD16239.1"/>
    </source>
</evidence>
<dbReference type="PROSITE" id="PS01124">
    <property type="entry name" value="HTH_ARAC_FAMILY_2"/>
    <property type="match status" value="1"/>
</dbReference>
<dbReference type="InterPro" id="IPR009057">
    <property type="entry name" value="Homeodomain-like_sf"/>
</dbReference>
<reference evidence="5 6" key="1">
    <citation type="submission" date="2015-11" db="EMBL/GenBank/DDBJ databases">
        <title>Genomic analysis of 38 Legionella species identifies large and diverse effector repertoires.</title>
        <authorList>
            <person name="Burstein D."/>
            <person name="Amaro F."/>
            <person name="Zusman T."/>
            <person name="Lifshitz Z."/>
            <person name="Cohen O."/>
            <person name="Gilbert J.A."/>
            <person name="Pupko T."/>
            <person name="Shuman H.A."/>
            <person name="Segal G."/>
        </authorList>
    </citation>
    <scope>NUCLEOTIDE SEQUENCE [LARGE SCALE GENOMIC DNA]</scope>
    <source>
        <strain evidence="5 6">BL-540</strain>
    </source>
</reference>
<comment type="caution">
    <text evidence="5">The sequence shown here is derived from an EMBL/GenBank/DDBJ whole genome shotgun (WGS) entry which is preliminary data.</text>
</comment>
<dbReference type="InterPro" id="IPR050204">
    <property type="entry name" value="AraC_XylS_family_regulators"/>
</dbReference>
<evidence type="ECO:0000256" key="2">
    <source>
        <dbReference type="ARBA" id="ARBA00023125"/>
    </source>
</evidence>
<organism evidence="5 6">
    <name type="scientific">Legionella jordanis</name>
    <dbReference type="NCBI Taxonomy" id="456"/>
    <lineage>
        <taxon>Bacteria</taxon>
        <taxon>Pseudomonadati</taxon>
        <taxon>Pseudomonadota</taxon>
        <taxon>Gammaproteobacteria</taxon>
        <taxon>Legionellales</taxon>
        <taxon>Legionellaceae</taxon>
        <taxon>Legionella</taxon>
    </lineage>
</organism>
<accession>A0A0W0V838</accession>
<dbReference type="RefSeq" id="WP_058470111.1">
    <property type="nucleotide sequence ID" value="NZ_CAAAIC010000004.1"/>
</dbReference>
<evidence type="ECO:0000256" key="3">
    <source>
        <dbReference type="ARBA" id="ARBA00023163"/>
    </source>
</evidence>
<dbReference type="InterPro" id="IPR014710">
    <property type="entry name" value="RmlC-like_jellyroll"/>
</dbReference>
<dbReference type="SUPFAM" id="SSF46689">
    <property type="entry name" value="Homeodomain-like"/>
    <property type="match status" value="2"/>
</dbReference>
<evidence type="ECO:0000313" key="6">
    <source>
        <dbReference type="Proteomes" id="UP000055035"/>
    </source>
</evidence>
<keyword evidence="2" id="KW-0238">DNA-binding</keyword>
<dbReference type="PANTHER" id="PTHR46796">
    <property type="entry name" value="HTH-TYPE TRANSCRIPTIONAL ACTIVATOR RHAS-RELATED"/>
    <property type="match status" value="1"/>
</dbReference>
<dbReference type="SUPFAM" id="SSF51182">
    <property type="entry name" value="RmlC-like cupins"/>
    <property type="match status" value="1"/>
</dbReference>
<dbReference type="GO" id="GO:0043565">
    <property type="term" value="F:sequence-specific DNA binding"/>
    <property type="evidence" value="ECO:0007669"/>
    <property type="project" value="InterPro"/>
</dbReference>
<dbReference type="InterPro" id="IPR018060">
    <property type="entry name" value="HTH_AraC"/>
</dbReference>
<gene>
    <name evidence="5" type="ORF">Ljor_0545</name>
</gene>
<name>A0A0W0V838_9GAMM</name>
<proteinExistence type="predicted"/>
<dbReference type="EMBL" id="LNYJ01000011">
    <property type="protein sequence ID" value="KTD16239.1"/>
    <property type="molecule type" value="Genomic_DNA"/>
</dbReference>
<keyword evidence="1" id="KW-0805">Transcription regulation</keyword>
<dbReference type="OrthoDB" id="5740883at2"/>
<dbReference type="PATRIC" id="fig|456.5.peg.575"/>
<evidence type="ECO:0000259" key="4">
    <source>
        <dbReference type="PROSITE" id="PS01124"/>
    </source>
</evidence>
<dbReference type="PANTHER" id="PTHR46796:SF10">
    <property type="entry name" value="TRANSCRIPTIONAL ACTIVATOR FEAR"/>
    <property type="match status" value="1"/>
</dbReference>
<dbReference type="InterPro" id="IPR011051">
    <property type="entry name" value="RmlC_Cupin_sf"/>
</dbReference>
<keyword evidence="6" id="KW-1185">Reference proteome</keyword>
<evidence type="ECO:0000256" key="1">
    <source>
        <dbReference type="ARBA" id="ARBA00023015"/>
    </source>
</evidence>
<dbReference type="Gene3D" id="1.10.10.60">
    <property type="entry name" value="Homeodomain-like"/>
    <property type="match status" value="2"/>
</dbReference>
<dbReference type="SMART" id="SM00342">
    <property type="entry name" value="HTH_ARAC"/>
    <property type="match status" value="1"/>
</dbReference>
<sequence>MNHLSLRSYQNESSCHSHEYAQVVLPVRGTLELEIEGQGGLVDQNHLAFIAPGKKHCFSGSEQNLFVVADIPERWFKINKLQVFTPVTDTLKSFVAFARTCLQNEALVDNTLICQLLLSMLSAGSFKTHSCVEFVKSYIEKQLTSPVNLTKLTMHCHLSKSQLQRHFREATGLAIGEYWRMRKLEYGKLLLSQTTMTIEQIAHALGYSNLTAFSRRFHNHFAMSPSHCRKMLQTANNMRLKDNTENELP</sequence>